<feature type="region of interest" description="Disordered" evidence="1">
    <location>
        <begin position="1"/>
        <end position="24"/>
    </location>
</feature>
<evidence type="ECO:0000256" key="2">
    <source>
        <dbReference type="SAM" id="Phobius"/>
    </source>
</evidence>
<evidence type="ECO:0000313" key="4">
    <source>
        <dbReference type="Proteomes" id="UP001595698"/>
    </source>
</evidence>
<dbReference type="RefSeq" id="WP_362912789.1">
    <property type="nucleotide sequence ID" value="NZ_JBHSBC010000058.1"/>
</dbReference>
<evidence type="ECO:0000256" key="1">
    <source>
        <dbReference type="SAM" id="MobiDB-lite"/>
    </source>
</evidence>
<feature type="transmembrane region" description="Helical" evidence="2">
    <location>
        <begin position="30"/>
        <end position="49"/>
    </location>
</feature>
<protein>
    <submittedName>
        <fullName evidence="3">Uncharacterized protein</fullName>
    </submittedName>
</protein>
<keyword evidence="2" id="KW-0472">Membrane</keyword>
<feature type="compositionally biased region" description="Basic and acidic residues" evidence="1">
    <location>
        <begin position="9"/>
        <end position="24"/>
    </location>
</feature>
<keyword evidence="4" id="KW-1185">Reference proteome</keyword>
<accession>A0ABV8FG37</accession>
<organism evidence="3 4">
    <name type="scientific">Streptosporangium jomthongense</name>
    <dbReference type="NCBI Taxonomy" id="1193683"/>
    <lineage>
        <taxon>Bacteria</taxon>
        <taxon>Bacillati</taxon>
        <taxon>Actinomycetota</taxon>
        <taxon>Actinomycetes</taxon>
        <taxon>Streptosporangiales</taxon>
        <taxon>Streptosporangiaceae</taxon>
        <taxon>Streptosporangium</taxon>
    </lineage>
</organism>
<keyword evidence="2" id="KW-0812">Transmembrane</keyword>
<sequence>MNDPCRVTPADRPRPSAPFRRPEPPRDGTVLRVLLWTGFTVCAVVNSVGNSIGGVGEGVGLVAGIISGGSIAALIVHHYARRRS</sequence>
<feature type="transmembrane region" description="Helical" evidence="2">
    <location>
        <begin position="61"/>
        <end position="80"/>
    </location>
</feature>
<dbReference type="Proteomes" id="UP001595698">
    <property type="component" value="Unassembled WGS sequence"/>
</dbReference>
<reference evidence="4" key="1">
    <citation type="journal article" date="2019" name="Int. J. Syst. Evol. Microbiol.">
        <title>The Global Catalogue of Microorganisms (GCM) 10K type strain sequencing project: providing services to taxonomists for standard genome sequencing and annotation.</title>
        <authorList>
            <consortium name="The Broad Institute Genomics Platform"/>
            <consortium name="The Broad Institute Genome Sequencing Center for Infectious Disease"/>
            <person name="Wu L."/>
            <person name="Ma J."/>
        </authorList>
    </citation>
    <scope>NUCLEOTIDE SEQUENCE [LARGE SCALE GENOMIC DNA]</scope>
    <source>
        <strain evidence="4">TBRC 7912</strain>
    </source>
</reference>
<gene>
    <name evidence="3" type="ORF">ACFOYY_41245</name>
</gene>
<comment type="caution">
    <text evidence="3">The sequence shown here is derived from an EMBL/GenBank/DDBJ whole genome shotgun (WGS) entry which is preliminary data.</text>
</comment>
<keyword evidence="2" id="KW-1133">Transmembrane helix</keyword>
<name>A0ABV8FG37_9ACTN</name>
<evidence type="ECO:0000313" key="3">
    <source>
        <dbReference type="EMBL" id="MFC3986615.1"/>
    </source>
</evidence>
<proteinExistence type="predicted"/>
<dbReference type="EMBL" id="JBHSBC010000058">
    <property type="protein sequence ID" value="MFC3986615.1"/>
    <property type="molecule type" value="Genomic_DNA"/>
</dbReference>